<dbReference type="Proteomes" id="UP000521872">
    <property type="component" value="Unassembled WGS sequence"/>
</dbReference>
<dbReference type="SUPFAM" id="SSF54695">
    <property type="entry name" value="POZ domain"/>
    <property type="match status" value="1"/>
</dbReference>
<keyword evidence="4" id="KW-1185">Reference proteome</keyword>
<name>A0A8H4R264_9AGAR</name>
<dbReference type="PROSITE" id="PS50097">
    <property type="entry name" value="BTB"/>
    <property type="match status" value="1"/>
</dbReference>
<organism evidence="3 4">
    <name type="scientific">Agrocybe pediades</name>
    <dbReference type="NCBI Taxonomy" id="84607"/>
    <lineage>
        <taxon>Eukaryota</taxon>
        <taxon>Fungi</taxon>
        <taxon>Dikarya</taxon>
        <taxon>Basidiomycota</taxon>
        <taxon>Agaricomycotina</taxon>
        <taxon>Agaricomycetes</taxon>
        <taxon>Agaricomycetidae</taxon>
        <taxon>Agaricales</taxon>
        <taxon>Agaricineae</taxon>
        <taxon>Strophariaceae</taxon>
        <taxon>Agrocybe</taxon>
    </lineage>
</organism>
<feature type="region of interest" description="Disordered" evidence="1">
    <location>
        <begin position="124"/>
        <end position="173"/>
    </location>
</feature>
<evidence type="ECO:0000256" key="1">
    <source>
        <dbReference type="SAM" id="MobiDB-lite"/>
    </source>
</evidence>
<feature type="compositionally biased region" description="Basic and acidic residues" evidence="1">
    <location>
        <begin position="1"/>
        <end position="12"/>
    </location>
</feature>
<accession>A0A8H4R264</accession>
<dbReference type="EMBL" id="JAACJL010000015">
    <property type="protein sequence ID" value="KAF4621421.1"/>
    <property type="molecule type" value="Genomic_DNA"/>
</dbReference>
<dbReference type="AlphaFoldDB" id="A0A8H4R264"/>
<reference evidence="3 4" key="1">
    <citation type="submission" date="2019-12" db="EMBL/GenBank/DDBJ databases">
        <authorList>
            <person name="Floudas D."/>
            <person name="Bentzer J."/>
            <person name="Ahren D."/>
            <person name="Johansson T."/>
            <person name="Persson P."/>
            <person name="Tunlid A."/>
        </authorList>
    </citation>
    <scope>NUCLEOTIDE SEQUENCE [LARGE SCALE GENOMIC DNA]</scope>
    <source>
        <strain evidence="3 4">CBS 102.39</strain>
    </source>
</reference>
<proteinExistence type="predicted"/>
<feature type="compositionally biased region" description="Low complexity" evidence="1">
    <location>
        <begin position="150"/>
        <end position="165"/>
    </location>
</feature>
<sequence>MSAFQDEPRSRSEPLVNTNDAFDNSSNRYYIVRSAQSSLMELQRTTSGKPTVMNANFAKGAATVPFGDRTYQRNNIDGSLASDADVAQQSLAFERMHISHPTPPSMDYFSQYAPAQNMYIPDQTTRSREGSYDDHSADRRFAPAYTRQQSTSSGSSGGSSSNSSSRAVHTRPSMMHNHSAWRPHDRFYFQDGNVVFRIGNILYNLHRHLFETQSTFFANLFSALLLPNQQKQKDPIVLSELKTVDFDRFLSVLYPSAGIPPPKSKEGLLSVLGLATQWGFASVRSAAVQGLGQVLSREERAMYASKFQVREWVVG</sequence>
<dbReference type="InterPro" id="IPR011333">
    <property type="entry name" value="SKP1/BTB/POZ_sf"/>
</dbReference>
<feature type="compositionally biased region" description="Basic and acidic residues" evidence="1">
    <location>
        <begin position="125"/>
        <end position="141"/>
    </location>
</feature>
<feature type="region of interest" description="Disordered" evidence="1">
    <location>
        <begin position="1"/>
        <end position="20"/>
    </location>
</feature>
<dbReference type="Gene3D" id="3.30.710.10">
    <property type="entry name" value="Potassium Channel Kv1.1, Chain A"/>
    <property type="match status" value="1"/>
</dbReference>
<evidence type="ECO:0000313" key="4">
    <source>
        <dbReference type="Proteomes" id="UP000521872"/>
    </source>
</evidence>
<evidence type="ECO:0000313" key="3">
    <source>
        <dbReference type="EMBL" id="KAF4621421.1"/>
    </source>
</evidence>
<dbReference type="Pfam" id="PF00651">
    <property type="entry name" value="BTB"/>
    <property type="match status" value="1"/>
</dbReference>
<dbReference type="InterPro" id="IPR000210">
    <property type="entry name" value="BTB/POZ_dom"/>
</dbReference>
<comment type="caution">
    <text evidence="3">The sequence shown here is derived from an EMBL/GenBank/DDBJ whole genome shotgun (WGS) entry which is preliminary data.</text>
</comment>
<gene>
    <name evidence="3" type="ORF">D9613_001023</name>
</gene>
<feature type="domain" description="BTB" evidence="2">
    <location>
        <begin position="192"/>
        <end position="254"/>
    </location>
</feature>
<protein>
    <recommendedName>
        <fullName evidence="2">BTB domain-containing protein</fullName>
    </recommendedName>
</protein>
<evidence type="ECO:0000259" key="2">
    <source>
        <dbReference type="PROSITE" id="PS50097"/>
    </source>
</evidence>